<accession>A0A177SCU0</accession>
<feature type="signal peptide" evidence="1">
    <location>
        <begin position="1"/>
        <end position="19"/>
    </location>
</feature>
<reference evidence="2 3" key="1">
    <citation type="submission" date="2016-03" db="EMBL/GenBank/DDBJ databases">
        <title>Draft Genome Assembly of Pseudomonas putida strain CBF10-2.</title>
        <authorList>
            <person name="Iyer R.S."/>
            <person name="Damania A."/>
        </authorList>
    </citation>
    <scope>NUCLEOTIDE SEQUENCE [LARGE SCALE GENOMIC DNA]</scope>
    <source>
        <strain evidence="2 3">CBF10-2</strain>
    </source>
</reference>
<organism evidence="2 3">
    <name type="scientific">Pseudomonas putida</name>
    <name type="common">Arthrobacter siderocapsulatus</name>
    <dbReference type="NCBI Taxonomy" id="303"/>
    <lineage>
        <taxon>Bacteria</taxon>
        <taxon>Pseudomonadati</taxon>
        <taxon>Pseudomonadota</taxon>
        <taxon>Gammaproteobacteria</taxon>
        <taxon>Pseudomonadales</taxon>
        <taxon>Pseudomonadaceae</taxon>
        <taxon>Pseudomonas</taxon>
    </lineage>
</organism>
<protein>
    <submittedName>
        <fullName evidence="2">Uncharacterized protein</fullName>
    </submittedName>
</protein>
<evidence type="ECO:0000313" key="2">
    <source>
        <dbReference type="EMBL" id="OAI84810.1"/>
    </source>
</evidence>
<evidence type="ECO:0000313" key="3">
    <source>
        <dbReference type="Proteomes" id="UP000077752"/>
    </source>
</evidence>
<name>A0A177SCU0_PSEPU</name>
<dbReference type="AlphaFoldDB" id="A0A177SCU0"/>
<gene>
    <name evidence="2" type="ORF">AYO28_02700</name>
</gene>
<keyword evidence="1" id="KW-0732">Signal</keyword>
<comment type="caution">
    <text evidence="2">The sequence shown here is derived from an EMBL/GenBank/DDBJ whole genome shotgun (WGS) entry which is preliminary data.</text>
</comment>
<feature type="chain" id="PRO_5008073488" evidence="1">
    <location>
        <begin position="20"/>
        <end position="641"/>
    </location>
</feature>
<dbReference type="RefSeq" id="WP_064304597.1">
    <property type="nucleotide sequence ID" value="NZ_LUCV01000049.1"/>
</dbReference>
<evidence type="ECO:0000256" key="1">
    <source>
        <dbReference type="SAM" id="SignalP"/>
    </source>
</evidence>
<dbReference type="EMBL" id="LUCV01000049">
    <property type="protein sequence ID" value="OAI84810.1"/>
    <property type="molecule type" value="Genomic_DNA"/>
</dbReference>
<sequence length="641" mass="71216">MKGLGVLIALCLCSALTQAAQLRWPDIRDGALYLTPGRNDTLRLDWVGAWQAGANPEQVFLLDGHGRLAAQRAIAASEVRGQQQWPLSTGRGSYRLEIPGYSFRRYQPAFSDSTRAQFAPARVHFSLQVQAGTLFYFRVGPGEAAVLAGKYQGGVSGLRAVRLEDGQSLDLLLAPQPAYWQYQQVSLPRSARAQVWRLELQGSGKAAFWLDGTANLFARRPEDLQPLQEQPGTVALRLGSTQLGPTAKLGLNLPYLLPPPSSHALLDALKPRAGGFYSFVDVLARQPDFETGFRRLYRQRFGIEDDITLLAATGRRADLKDDAVSRRGLHAWLATSVALGGSGRHYIAFADEPNLNYPAYADFRAFFAARLQQVEDYPRAREAGVRIALPASSRLVNGPTAEHSEQRRGLDWARRLLDEFGPRIDALAWHEWMVRDLLATRAYRDQVRQAAALVGLDQRRRPRKALLLDQTNLSSGSSLSLYEQDGHLGALWWASVAINASADGLLDMLNWFQAADEPDYPKGMLRVLGPRQFELKPVGLAQQFIQRHWLDQVLHLDNDAFEVDALAMARGSWRSLLGVNKSERLQRVHFDSGARQCPTQTELTFFGPDHQPRKAEPACHGGRIGFELPGQTIFALGWNAS</sequence>
<proteinExistence type="predicted"/>
<dbReference type="Proteomes" id="UP000077752">
    <property type="component" value="Unassembled WGS sequence"/>
</dbReference>